<dbReference type="AlphaFoldDB" id="A0AAD3MSW8"/>
<comment type="caution">
    <text evidence="2">The sequence shown here is derived from an EMBL/GenBank/DDBJ whole genome shotgun (WGS) entry which is preliminary data.</text>
</comment>
<evidence type="ECO:0000256" key="1">
    <source>
        <dbReference type="SAM" id="MobiDB-lite"/>
    </source>
</evidence>
<dbReference type="EMBL" id="BRZM01000035">
    <property type="protein sequence ID" value="GLD58774.1"/>
    <property type="molecule type" value="Genomic_DNA"/>
</dbReference>
<accession>A0AAD3MSW8</accession>
<feature type="region of interest" description="Disordered" evidence="1">
    <location>
        <begin position="41"/>
        <end position="64"/>
    </location>
</feature>
<sequence length="130" mass="14396">MDVVDETEALQRFFEGHDITSSLEPANIDTSILEEYISKEGDGTDMSWDSHQPTTSKQHAPTESDHVVTKVHPWASDLATPALGNSSSMAFNNNTTTAAAAGRPRWRAQGYGSRVSLAYRRWMVATKRKI</sequence>
<proteinExistence type="predicted"/>
<reference evidence="2" key="1">
    <citation type="submission" date="2022-08" db="EMBL/GenBank/DDBJ databases">
        <title>Genome sequencing of akame (Lates japonicus).</title>
        <authorList>
            <person name="Hashiguchi Y."/>
            <person name="Takahashi H."/>
        </authorList>
    </citation>
    <scope>NUCLEOTIDE SEQUENCE</scope>
    <source>
        <strain evidence="2">Kochi</strain>
    </source>
</reference>
<feature type="compositionally biased region" description="Polar residues" evidence="1">
    <location>
        <begin position="47"/>
        <end position="59"/>
    </location>
</feature>
<organism evidence="2 3">
    <name type="scientific">Lates japonicus</name>
    <name type="common">Japanese lates</name>
    <dbReference type="NCBI Taxonomy" id="270547"/>
    <lineage>
        <taxon>Eukaryota</taxon>
        <taxon>Metazoa</taxon>
        <taxon>Chordata</taxon>
        <taxon>Craniata</taxon>
        <taxon>Vertebrata</taxon>
        <taxon>Euteleostomi</taxon>
        <taxon>Actinopterygii</taxon>
        <taxon>Neopterygii</taxon>
        <taxon>Teleostei</taxon>
        <taxon>Neoteleostei</taxon>
        <taxon>Acanthomorphata</taxon>
        <taxon>Carangaria</taxon>
        <taxon>Carangaria incertae sedis</taxon>
        <taxon>Centropomidae</taxon>
        <taxon>Lates</taxon>
    </lineage>
</organism>
<gene>
    <name evidence="2" type="ORF">AKAME5_001086100</name>
</gene>
<dbReference type="Proteomes" id="UP001279410">
    <property type="component" value="Unassembled WGS sequence"/>
</dbReference>
<name>A0AAD3MSW8_LATJO</name>
<evidence type="ECO:0000313" key="2">
    <source>
        <dbReference type="EMBL" id="GLD58774.1"/>
    </source>
</evidence>
<keyword evidence="3" id="KW-1185">Reference proteome</keyword>
<protein>
    <submittedName>
        <fullName evidence="2">Myelin regulatory factor isoform X1</fullName>
    </submittedName>
</protein>
<evidence type="ECO:0000313" key="3">
    <source>
        <dbReference type="Proteomes" id="UP001279410"/>
    </source>
</evidence>